<name>A0A7T7HNZ5_9HYPH</name>
<dbReference type="AlphaFoldDB" id="A0A7T7HNZ5"/>
<accession>A0A7T7HNZ5</accession>
<evidence type="ECO:0008006" key="3">
    <source>
        <dbReference type="Google" id="ProtNLM"/>
    </source>
</evidence>
<dbReference type="KEGG" id="mlut:JET14_18045"/>
<protein>
    <recommendedName>
        <fullName evidence="3">Protein phosphatase 2C domain-containing protein</fullName>
    </recommendedName>
</protein>
<evidence type="ECO:0000313" key="2">
    <source>
        <dbReference type="Proteomes" id="UP000596083"/>
    </source>
</evidence>
<dbReference type="Gene3D" id="3.60.40.10">
    <property type="entry name" value="PPM-type phosphatase domain"/>
    <property type="match status" value="1"/>
</dbReference>
<dbReference type="SUPFAM" id="SSF81606">
    <property type="entry name" value="PP2C-like"/>
    <property type="match status" value="1"/>
</dbReference>
<evidence type="ECO:0000313" key="1">
    <source>
        <dbReference type="EMBL" id="QQM32741.1"/>
    </source>
</evidence>
<reference evidence="1 2" key="1">
    <citation type="submission" date="2020-12" db="EMBL/GenBank/DDBJ databases">
        <authorList>
            <person name="Zheng R.K."/>
            <person name="Sun C.M."/>
        </authorList>
    </citation>
    <scope>NUCLEOTIDE SEQUENCE [LARGE SCALE GENOMIC DNA]</scope>
    <source>
        <strain evidence="1 2">ZRK001</strain>
    </source>
</reference>
<organism evidence="1 2">
    <name type="scientific">Martelella lutilitoris</name>
    <dbReference type="NCBI Taxonomy" id="2583532"/>
    <lineage>
        <taxon>Bacteria</taxon>
        <taxon>Pseudomonadati</taxon>
        <taxon>Pseudomonadota</taxon>
        <taxon>Alphaproteobacteria</taxon>
        <taxon>Hyphomicrobiales</taxon>
        <taxon>Aurantimonadaceae</taxon>
        <taxon>Martelella</taxon>
    </lineage>
</organism>
<gene>
    <name evidence="1" type="ORF">JET14_18045</name>
</gene>
<dbReference type="EMBL" id="CP066786">
    <property type="protein sequence ID" value="QQM32741.1"/>
    <property type="molecule type" value="Genomic_DNA"/>
</dbReference>
<proteinExistence type="predicted"/>
<sequence length="289" mass="30933">MTRIEVVACLNDPGKPGGHSEDRAGANGHSAFVIDGATGIADRQVMTDHPSDASWLADHAAAVFSRAGSEESVADIVSSLNAEARKTYLAAAGTGDLPRYMWPAAAFQMLRIEGDRLVSYGLGDCRLFLQSEADGRVFETTALKGNRVKEIAAARAHLARTGGFGGKNDIGGDEKTRAALRESRSKHNMPGGRIFTLGLVPKAADEIVREETGLAAPARGLLCSDGFAALCDNYDAFGPRELVDAAFDEGLPALLARLREIERIEDPEGERFPRYKISDDATCLAFRIP</sequence>
<dbReference type="InterPro" id="IPR036457">
    <property type="entry name" value="PPM-type-like_dom_sf"/>
</dbReference>
<dbReference type="Proteomes" id="UP000596083">
    <property type="component" value="Chromosome"/>
</dbReference>